<sequence length="274" mass="30041">MQTDTMSMLQAIRVSAVDDAEPAGWTIDATGDWSVRPDQNASAGFQQERGVWLEVIGDQVYLAFPAATNESLRGVVEMLFQLPEDAIGAFEVWKRDDRDELSLAQGIYRNLDYIERITPYVRFPRRSGLPGEVWENRLAACVNNLGASPNFMRSAGARSAGLDFGLGLPFLKSEFELSSVLLMLGSYQAPLFSAVEVWLLDSEGTGLELKHRIAMEGADEIPSTLRLSEGLVGYVAAARFPKLMLVGEGSSQAWQVAFPQFVGNRLASVVCVTL</sequence>
<dbReference type="OrthoDB" id="9148869at2"/>
<evidence type="ECO:0000313" key="2">
    <source>
        <dbReference type="Proteomes" id="UP000004358"/>
    </source>
</evidence>
<gene>
    <name evidence="1" type="ORF">DSM3645_27096</name>
</gene>
<protein>
    <submittedName>
        <fullName evidence="1">Uncharacterized protein</fullName>
    </submittedName>
</protein>
<dbReference type="eggNOG" id="ENOG502Z97M">
    <property type="taxonomic scope" value="Bacteria"/>
</dbReference>
<organism evidence="1 2">
    <name type="scientific">Blastopirellula marina DSM 3645</name>
    <dbReference type="NCBI Taxonomy" id="314230"/>
    <lineage>
        <taxon>Bacteria</taxon>
        <taxon>Pseudomonadati</taxon>
        <taxon>Planctomycetota</taxon>
        <taxon>Planctomycetia</taxon>
        <taxon>Pirellulales</taxon>
        <taxon>Pirellulaceae</taxon>
        <taxon>Blastopirellula</taxon>
    </lineage>
</organism>
<name>A3ZZX2_9BACT</name>
<accession>A3ZZX2</accession>
<proteinExistence type="predicted"/>
<dbReference type="RefSeq" id="WP_002653313.1">
    <property type="nucleotide sequence ID" value="NZ_CH672376.1"/>
</dbReference>
<comment type="caution">
    <text evidence="1">The sequence shown here is derived from an EMBL/GenBank/DDBJ whole genome shotgun (WGS) entry which is preliminary data.</text>
</comment>
<evidence type="ECO:0000313" key="1">
    <source>
        <dbReference type="EMBL" id="EAQ77916.1"/>
    </source>
</evidence>
<dbReference type="HOGENOM" id="CLU_1014370_0_0_0"/>
<reference evidence="1 2" key="1">
    <citation type="submission" date="2006-02" db="EMBL/GenBank/DDBJ databases">
        <authorList>
            <person name="Amann R."/>
            <person name="Ferriera S."/>
            <person name="Johnson J."/>
            <person name="Kravitz S."/>
            <person name="Halpern A."/>
            <person name="Remington K."/>
            <person name="Beeson K."/>
            <person name="Tran B."/>
            <person name="Rogers Y.-H."/>
            <person name="Friedman R."/>
            <person name="Venter J.C."/>
        </authorList>
    </citation>
    <scope>NUCLEOTIDE SEQUENCE [LARGE SCALE GENOMIC DNA]</scope>
    <source>
        <strain evidence="1 2">DSM 3645</strain>
    </source>
</reference>
<dbReference type="EMBL" id="AANZ01000026">
    <property type="protein sequence ID" value="EAQ77916.1"/>
    <property type="molecule type" value="Genomic_DNA"/>
</dbReference>
<dbReference type="STRING" id="314230.DSM3645_27096"/>
<dbReference type="AlphaFoldDB" id="A3ZZX2"/>
<dbReference type="Proteomes" id="UP000004358">
    <property type="component" value="Unassembled WGS sequence"/>
</dbReference>